<name>A0A7X1U4Q4_9PSED</name>
<dbReference type="Proteomes" id="UP000486534">
    <property type="component" value="Unassembled WGS sequence"/>
</dbReference>
<reference evidence="1 2" key="1">
    <citation type="submission" date="2019-10" db="EMBL/GenBank/DDBJ databases">
        <title>Pseudomonas dajingensis sp. nov., isolated from the profound head ulcers of farmed Murray cod (Maccullochella peelii peelii).</title>
        <authorList>
            <person name="Liu Y."/>
        </authorList>
    </citation>
    <scope>NUCLEOTIDE SEQUENCE [LARGE SCALE GENOMIC DNA]</scope>
    <source>
        <strain evidence="1 2">MC042</strain>
    </source>
</reference>
<sequence>MLTNLGNHDLQKIEELFLLAVDHRVCSLSGKSAKAQIKNMTARLKGANLLADDSLITYFEDLITDPEVENLARRKSVCRVVNAAYGIGTQLAGNGASLEMYLV</sequence>
<dbReference type="AlphaFoldDB" id="A0A7X1U4Q4"/>
<accession>A0A7X1U4Q4</accession>
<evidence type="ECO:0000313" key="2">
    <source>
        <dbReference type="Proteomes" id="UP000486534"/>
    </source>
</evidence>
<evidence type="ECO:0000313" key="1">
    <source>
        <dbReference type="EMBL" id="MQA54121.1"/>
    </source>
</evidence>
<dbReference type="EMBL" id="WHUV01000002">
    <property type="protein sequence ID" value="MQA54121.1"/>
    <property type="molecule type" value="Genomic_DNA"/>
</dbReference>
<organism evidence="1 2">
    <name type="scientific">Pseudomonas piscis</name>
    <dbReference type="NCBI Taxonomy" id="2614538"/>
    <lineage>
        <taxon>Bacteria</taxon>
        <taxon>Pseudomonadati</taxon>
        <taxon>Pseudomonadota</taxon>
        <taxon>Gammaproteobacteria</taxon>
        <taxon>Pseudomonadales</taxon>
        <taxon>Pseudomonadaceae</taxon>
        <taxon>Pseudomonas</taxon>
    </lineage>
</organism>
<gene>
    <name evidence="1" type="ORF">GDH07_12450</name>
</gene>
<dbReference type="RefSeq" id="WP_152897712.1">
    <property type="nucleotide sequence ID" value="NZ_CP191492.1"/>
</dbReference>
<proteinExistence type="predicted"/>
<comment type="caution">
    <text evidence="1">The sequence shown here is derived from an EMBL/GenBank/DDBJ whole genome shotgun (WGS) entry which is preliminary data.</text>
</comment>
<protein>
    <submittedName>
        <fullName evidence="1">Uncharacterized protein</fullName>
    </submittedName>
</protein>